<dbReference type="Proteomes" id="UP001519460">
    <property type="component" value="Unassembled WGS sequence"/>
</dbReference>
<comment type="caution">
    <text evidence="1">The sequence shown here is derived from an EMBL/GenBank/DDBJ whole genome shotgun (WGS) entry which is preliminary data.</text>
</comment>
<keyword evidence="2" id="KW-1185">Reference proteome</keyword>
<dbReference type="EMBL" id="JACVVK020000511">
    <property type="protein sequence ID" value="KAK7469603.1"/>
    <property type="molecule type" value="Genomic_DNA"/>
</dbReference>
<reference evidence="1 2" key="1">
    <citation type="journal article" date="2023" name="Sci. Data">
        <title>Genome assembly of the Korean intertidal mud-creeper Batillaria attramentaria.</title>
        <authorList>
            <person name="Patra A.K."/>
            <person name="Ho P.T."/>
            <person name="Jun S."/>
            <person name="Lee S.J."/>
            <person name="Kim Y."/>
            <person name="Won Y.J."/>
        </authorList>
    </citation>
    <scope>NUCLEOTIDE SEQUENCE [LARGE SCALE GENOMIC DNA]</scope>
    <source>
        <strain evidence="1">Wonlab-2016</strain>
    </source>
</reference>
<protein>
    <submittedName>
        <fullName evidence="1">Uncharacterized protein</fullName>
    </submittedName>
</protein>
<sequence>MRPVRTDGGVCGMNEERGLELEKGVPFNSRYAGHQCHFGTYKRCQCTDITATRGDGEHQAFEDSHVVHRASGLPCKIKSAGFSDSLWSMYFSRRILALSTGVSGSATEFPVNYNLSKRRKNFQFPTDAKNWLVRCFTVKFMFSGAFCIFTGDS</sequence>
<dbReference type="AlphaFoldDB" id="A0ABD0JBT9"/>
<accession>A0ABD0JBT9</accession>
<proteinExistence type="predicted"/>
<evidence type="ECO:0000313" key="2">
    <source>
        <dbReference type="Proteomes" id="UP001519460"/>
    </source>
</evidence>
<name>A0ABD0JBT9_9CAEN</name>
<organism evidence="1 2">
    <name type="scientific">Batillaria attramentaria</name>
    <dbReference type="NCBI Taxonomy" id="370345"/>
    <lineage>
        <taxon>Eukaryota</taxon>
        <taxon>Metazoa</taxon>
        <taxon>Spiralia</taxon>
        <taxon>Lophotrochozoa</taxon>
        <taxon>Mollusca</taxon>
        <taxon>Gastropoda</taxon>
        <taxon>Caenogastropoda</taxon>
        <taxon>Sorbeoconcha</taxon>
        <taxon>Cerithioidea</taxon>
        <taxon>Batillariidae</taxon>
        <taxon>Batillaria</taxon>
    </lineage>
</organism>
<gene>
    <name evidence="1" type="ORF">BaRGS_00036393</name>
</gene>
<evidence type="ECO:0000313" key="1">
    <source>
        <dbReference type="EMBL" id="KAK7469603.1"/>
    </source>
</evidence>